<dbReference type="PRINTS" id="PR00420">
    <property type="entry name" value="RNGMNOXGNASE"/>
</dbReference>
<evidence type="ECO:0000313" key="7">
    <source>
        <dbReference type="EMBL" id="KAF2878221.1"/>
    </source>
</evidence>
<dbReference type="GO" id="GO:0004497">
    <property type="term" value="F:monooxygenase activity"/>
    <property type="evidence" value="ECO:0007669"/>
    <property type="project" value="UniProtKB-KW"/>
</dbReference>
<dbReference type="Gene3D" id="3.50.50.60">
    <property type="entry name" value="FAD/NAD(P)-binding domain"/>
    <property type="match status" value="1"/>
</dbReference>
<dbReference type="OrthoDB" id="9993796at2759"/>
<organism evidence="7 8">
    <name type="scientific">Massariosphaeria phaeospora</name>
    <dbReference type="NCBI Taxonomy" id="100035"/>
    <lineage>
        <taxon>Eukaryota</taxon>
        <taxon>Fungi</taxon>
        <taxon>Dikarya</taxon>
        <taxon>Ascomycota</taxon>
        <taxon>Pezizomycotina</taxon>
        <taxon>Dothideomycetes</taxon>
        <taxon>Pleosporomycetidae</taxon>
        <taxon>Pleosporales</taxon>
        <taxon>Pleosporales incertae sedis</taxon>
        <taxon>Massariosphaeria</taxon>
    </lineage>
</organism>
<proteinExistence type="inferred from homology"/>
<dbReference type="EMBL" id="JAADJZ010000001">
    <property type="protein sequence ID" value="KAF2878221.1"/>
    <property type="molecule type" value="Genomic_DNA"/>
</dbReference>
<name>A0A7C8MJB0_9PLEO</name>
<dbReference type="PANTHER" id="PTHR13789:SF215">
    <property type="entry name" value="FAD-BINDING DOMAIN-CONTAINING PROTEIN-RELATED"/>
    <property type="match status" value="1"/>
</dbReference>
<keyword evidence="4" id="KW-0560">Oxidoreductase</keyword>
<comment type="similarity">
    <text evidence="1">Belongs to the paxM FAD-dependent monooxygenase family.</text>
</comment>
<feature type="domain" description="FAD-binding" evidence="6">
    <location>
        <begin position="4"/>
        <end position="360"/>
    </location>
</feature>
<keyword evidence="3" id="KW-0274">FAD</keyword>
<dbReference type="SUPFAM" id="SSF54373">
    <property type="entry name" value="FAD-linked reductases, C-terminal domain"/>
    <property type="match status" value="1"/>
</dbReference>
<accession>A0A7C8MJB0</accession>
<reference evidence="7 8" key="1">
    <citation type="submission" date="2020-01" db="EMBL/GenBank/DDBJ databases">
        <authorList>
            <consortium name="DOE Joint Genome Institute"/>
            <person name="Haridas S."/>
            <person name="Albert R."/>
            <person name="Binder M."/>
            <person name="Bloem J."/>
            <person name="Labutti K."/>
            <person name="Salamov A."/>
            <person name="Andreopoulos B."/>
            <person name="Baker S.E."/>
            <person name="Barry K."/>
            <person name="Bills G."/>
            <person name="Bluhm B.H."/>
            <person name="Cannon C."/>
            <person name="Castanera R."/>
            <person name="Culley D.E."/>
            <person name="Daum C."/>
            <person name="Ezra D."/>
            <person name="Gonzalez J.B."/>
            <person name="Henrissat B."/>
            <person name="Kuo A."/>
            <person name="Liang C."/>
            <person name="Lipzen A."/>
            <person name="Lutzoni F."/>
            <person name="Magnuson J."/>
            <person name="Mondo S."/>
            <person name="Nolan M."/>
            <person name="Ohm R."/>
            <person name="Pangilinan J."/>
            <person name="Park H.-J.H."/>
            <person name="Ramirez L."/>
            <person name="Alfaro M."/>
            <person name="Sun H."/>
            <person name="Tritt A."/>
            <person name="Yoshinaga Y."/>
            <person name="Zwiers L.-H.L."/>
            <person name="Turgeon B.G."/>
            <person name="Goodwin S.B."/>
            <person name="Spatafora J.W."/>
            <person name="Crous P.W."/>
            <person name="Grigoriev I.V."/>
        </authorList>
    </citation>
    <scope>NUCLEOTIDE SEQUENCE [LARGE SCALE GENOMIC DNA]</scope>
    <source>
        <strain evidence="7 8">CBS 611.86</strain>
    </source>
</reference>
<dbReference type="InterPro" id="IPR002938">
    <property type="entry name" value="FAD-bd"/>
</dbReference>
<keyword evidence="2" id="KW-0285">Flavoprotein</keyword>
<evidence type="ECO:0000256" key="3">
    <source>
        <dbReference type="ARBA" id="ARBA00022827"/>
    </source>
</evidence>
<evidence type="ECO:0000256" key="2">
    <source>
        <dbReference type="ARBA" id="ARBA00022630"/>
    </source>
</evidence>
<evidence type="ECO:0000259" key="6">
    <source>
        <dbReference type="Pfam" id="PF01494"/>
    </source>
</evidence>
<dbReference type="AlphaFoldDB" id="A0A7C8MJB0"/>
<dbReference type="InterPro" id="IPR036188">
    <property type="entry name" value="FAD/NAD-bd_sf"/>
</dbReference>
<dbReference type="SUPFAM" id="SSF51905">
    <property type="entry name" value="FAD/NAD(P)-binding domain"/>
    <property type="match status" value="1"/>
</dbReference>
<dbReference type="Pfam" id="PF01494">
    <property type="entry name" value="FAD_binding_3"/>
    <property type="match status" value="1"/>
</dbReference>
<evidence type="ECO:0000256" key="1">
    <source>
        <dbReference type="ARBA" id="ARBA00007992"/>
    </source>
</evidence>
<dbReference type="InterPro" id="IPR050493">
    <property type="entry name" value="FAD-dep_Monooxygenase_BioMet"/>
</dbReference>
<dbReference type="Proteomes" id="UP000481861">
    <property type="component" value="Unassembled WGS sequence"/>
</dbReference>
<keyword evidence="5" id="KW-0503">Monooxygenase</keyword>
<evidence type="ECO:0000256" key="4">
    <source>
        <dbReference type="ARBA" id="ARBA00023002"/>
    </source>
</evidence>
<protein>
    <submittedName>
        <fullName evidence="7">Putative salicylate hydroxylase</fullName>
    </submittedName>
</protein>
<evidence type="ECO:0000313" key="8">
    <source>
        <dbReference type="Proteomes" id="UP000481861"/>
    </source>
</evidence>
<gene>
    <name evidence="7" type="ORF">BDV95DRAFT_15595</name>
</gene>
<evidence type="ECO:0000256" key="5">
    <source>
        <dbReference type="ARBA" id="ARBA00023033"/>
    </source>
</evidence>
<comment type="caution">
    <text evidence="7">The sequence shown here is derived from an EMBL/GenBank/DDBJ whole genome shotgun (WGS) entry which is preliminary data.</text>
</comment>
<dbReference type="PANTHER" id="PTHR13789">
    <property type="entry name" value="MONOOXYGENASE"/>
    <property type="match status" value="1"/>
</dbReference>
<sequence length="438" mass="47512">MPLKIIVVGAGIAGLIAAIALRQAGHEVEIFEKSAFATEIGAALIISPNGARVLSTLGFSFSNARAVLMDQWSVFRGDTMTTMANVDMRAAKERFGAEAWAVHRVDLHNELLRLAKGGEGDGWGAPVKLHLGCEVVDAEAQGSIVVKGGERYTADLVVAADGLKSAVKGVVTGNLEKPTPTGLSAFRFLVDTEVLRGDAELEKTLAVKGSGASLLADVRETKKERHMMWYACRDGETQNFVGIHPSRDVEGDDAEAVKASMLEEFSTFSPGVLEIIRRSSAVKCWPLFVHSPLLTWYNNRVVLIGDSAHPMLPFGGQGANSAIEDGGTLGYVFRDVADASKVPERLELFQRARQARAARVQILSSVRAGKEQEVEEELRKWSDPPGSSKSILHRITVDSDLWVGLMCCDAEVPTNMMERTGHDYSFDVFRKCDEVLAA</sequence>
<keyword evidence="8" id="KW-1185">Reference proteome</keyword>
<dbReference type="GO" id="GO:0071949">
    <property type="term" value="F:FAD binding"/>
    <property type="evidence" value="ECO:0007669"/>
    <property type="project" value="InterPro"/>
</dbReference>